<dbReference type="AlphaFoldDB" id="A0A4U3ESV9"/>
<gene>
    <name evidence="3" type="ORF">EpCFBP13511_23435</name>
    <name evidence="2" type="ORF">IFT93_23475</name>
</gene>
<comment type="caution">
    <text evidence="3">The sequence shown here is derived from an EMBL/GenBank/DDBJ whole genome shotgun (WGS) entry which is preliminary data.</text>
</comment>
<evidence type="ECO:0000313" key="3">
    <source>
        <dbReference type="EMBL" id="TKJ82892.1"/>
    </source>
</evidence>
<dbReference type="Proteomes" id="UP000306393">
    <property type="component" value="Unassembled WGS sequence"/>
</dbReference>
<dbReference type="OrthoDB" id="9951615at2"/>
<dbReference type="EMBL" id="QGAC01000044">
    <property type="protein sequence ID" value="TKJ82892.1"/>
    <property type="molecule type" value="Genomic_DNA"/>
</dbReference>
<organism evidence="3 4">
    <name type="scientific">Erwinia persicina</name>
    <dbReference type="NCBI Taxonomy" id="55211"/>
    <lineage>
        <taxon>Bacteria</taxon>
        <taxon>Pseudomonadati</taxon>
        <taxon>Pseudomonadota</taxon>
        <taxon>Gammaproteobacteria</taxon>
        <taxon>Enterobacterales</taxon>
        <taxon>Erwiniaceae</taxon>
        <taxon>Erwinia</taxon>
    </lineage>
</organism>
<feature type="transmembrane region" description="Helical" evidence="1">
    <location>
        <begin position="6"/>
        <end position="32"/>
    </location>
</feature>
<accession>A0A4U3ESV9</accession>
<keyword evidence="5" id="KW-1185">Reference proteome</keyword>
<keyword evidence="1" id="KW-1133">Transmembrane helix</keyword>
<evidence type="ECO:0000313" key="5">
    <source>
        <dbReference type="Proteomes" id="UP000661012"/>
    </source>
</evidence>
<evidence type="ECO:0000256" key="1">
    <source>
        <dbReference type="SAM" id="Phobius"/>
    </source>
</evidence>
<proteinExistence type="predicted"/>
<keyword evidence="1" id="KW-0472">Membrane</keyword>
<evidence type="ECO:0000313" key="4">
    <source>
        <dbReference type="Proteomes" id="UP000306393"/>
    </source>
</evidence>
<keyword evidence="1" id="KW-0812">Transmembrane</keyword>
<evidence type="ECO:0000313" key="2">
    <source>
        <dbReference type="EMBL" id="MBD8109328.1"/>
    </source>
</evidence>
<reference evidence="2 5" key="2">
    <citation type="journal article" date="2020" name="FEMS Microbiol. Ecol.">
        <title>Temporal dynamics of bacterial communities during seed development and maturation.</title>
        <authorList>
            <person name="Chesneau G."/>
            <person name="Torres-Cortes G."/>
            <person name="Briand M."/>
            <person name="Darrasse A."/>
            <person name="Preveaux A."/>
            <person name="Marais C."/>
            <person name="Jacques M.A."/>
            <person name="Shade A."/>
            <person name="Barret M."/>
        </authorList>
    </citation>
    <scope>NUCLEOTIDE SEQUENCE [LARGE SCALE GENOMIC DNA]</scope>
    <source>
        <strain evidence="2 5">CFBP13732</strain>
    </source>
</reference>
<name>A0A4U3ESV9_9GAMM</name>
<dbReference type="Proteomes" id="UP000661012">
    <property type="component" value="Unassembled WGS sequence"/>
</dbReference>
<sequence>MADAPAWINFGTSALGGALAIAGGVVTQLLIARKESGANAKRLASDRAFIGSQAIVVLAEYRDICYEFSCNPGEEGRILYSRPGEPDFSEVKGDWTSLDGELLLRVHRLPLLRRQYGRELNEVLDKLSEVEYLPSAATLFRKLSDECDVLIELLMLKCNLPSPWILDETE</sequence>
<dbReference type="RefSeq" id="WP_137270201.1">
    <property type="nucleotide sequence ID" value="NZ_JACYMQ010000024.1"/>
</dbReference>
<dbReference type="EMBL" id="JACYNN010000045">
    <property type="protein sequence ID" value="MBD8109328.1"/>
    <property type="molecule type" value="Genomic_DNA"/>
</dbReference>
<reference evidence="3 4" key="1">
    <citation type="journal article" date="2019" name="Sci. Rep.">
        <title>Differences in resource use lead to coexistence of seed-transmitted microbial populations.</title>
        <authorList>
            <person name="Torres-Cortes G."/>
            <person name="Garcia B.J."/>
            <person name="Compant S."/>
            <person name="Rezki S."/>
            <person name="Jones P."/>
            <person name="Preveaux A."/>
            <person name="Briand M."/>
            <person name="Roulet A."/>
            <person name="Bouchez O."/>
            <person name="Jacobson D."/>
            <person name="Barret M."/>
        </authorList>
    </citation>
    <scope>NUCLEOTIDE SEQUENCE [LARGE SCALE GENOMIC DNA]</scope>
    <source>
        <strain evidence="3 4">CFBP13511</strain>
    </source>
</reference>
<protein>
    <submittedName>
        <fullName evidence="3">Uncharacterized protein</fullName>
    </submittedName>
</protein>